<dbReference type="Proteomes" id="UP000287547">
    <property type="component" value="Unassembled WGS sequence"/>
</dbReference>
<dbReference type="CDD" id="cd04301">
    <property type="entry name" value="NAT_SF"/>
    <property type="match status" value="1"/>
</dbReference>
<dbReference type="InterPro" id="IPR000182">
    <property type="entry name" value="GNAT_dom"/>
</dbReference>
<dbReference type="OrthoDB" id="8593648at2"/>
<feature type="domain" description="N-acetyltransferase" evidence="1">
    <location>
        <begin position="180"/>
        <end position="314"/>
    </location>
</feature>
<dbReference type="Gene3D" id="3.40.630.30">
    <property type="match status" value="1"/>
</dbReference>
<protein>
    <recommendedName>
        <fullName evidence="1">N-acetyltransferase domain-containing protein</fullName>
    </recommendedName>
</protein>
<reference evidence="2 3" key="1">
    <citation type="submission" date="2018-05" db="EMBL/GenBank/DDBJ databases">
        <title>Evolution of GPA BGCs.</title>
        <authorList>
            <person name="Waglechner N."/>
            <person name="Wright G.D."/>
        </authorList>
    </citation>
    <scope>NUCLEOTIDE SEQUENCE [LARGE SCALE GENOMIC DNA]</scope>
    <source>
        <strain evidence="2 3">A82846</strain>
    </source>
</reference>
<sequence>MRTAVRAFRISVMTKIRPATRADLPAVVSLIARLQADPAHHIGFFGYTEAEIADELAGVQPEWHEGALLAIRSSGAICGVLSTDVNTEVGRAWLYGPHIDVPTGHPATPQAWHKTADMLYEAALRLPHMRDIHDLNLYAHTEHRELAEFAKRHGFHRETPTRIFTLTGADLRCMLTQDTEAVERLPSDGSMNAQFTALFDRCFPDTNNTADQLLYGKHTVVALRQADGKLAGFAAGYTQEAEHYVDFVAVEPDMRCVGVGRRVVQGLVRELDAQNGAKPQAGAVVSVENHASAAMFTGLGFQVELVLVSYRRKP</sequence>
<dbReference type="AlphaFoldDB" id="A0A428ZBL6"/>
<dbReference type="EMBL" id="QHKI01000012">
    <property type="protein sequence ID" value="RSM85436.1"/>
    <property type="molecule type" value="Genomic_DNA"/>
</dbReference>
<name>A0A428ZBL6_KIBAR</name>
<organism evidence="2 3">
    <name type="scientific">Kibdelosporangium aridum</name>
    <dbReference type="NCBI Taxonomy" id="2030"/>
    <lineage>
        <taxon>Bacteria</taxon>
        <taxon>Bacillati</taxon>
        <taxon>Actinomycetota</taxon>
        <taxon>Actinomycetes</taxon>
        <taxon>Pseudonocardiales</taxon>
        <taxon>Pseudonocardiaceae</taxon>
        <taxon>Kibdelosporangium</taxon>
    </lineage>
</organism>
<gene>
    <name evidence="2" type="ORF">DMH04_16910</name>
</gene>
<comment type="caution">
    <text evidence="2">The sequence shown here is derived from an EMBL/GenBank/DDBJ whole genome shotgun (WGS) entry which is preliminary data.</text>
</comment>
<evidence type="ECO:0000259" key="1">
    <source>
        <dbReference type="PROSITE" id="PS51186"/>
    </source>
</evidence>
<dbReference type="SUPFAM" id="SSF55729">
    <property type="entry name" value="Acyl-CoA N-acyltransferases (Nat)"/>
    <property type="match status" value="1"/>
</dbReference>
<dbReference type="PROSITE" id="PS51186">
    <property type="entry name" value="GNAT"/>
    <property type="match status" value="1"/>
</dbReference>
<proteinExistence type="predicted"/>
<evidence type="ECO:0000313" key="2">
    <source>
        <dbReference type="EMBL" id="RSM85436.1"/>
    </source>
</evidence>
<dbReference type="Pfam" id="PF00583">
    <property type="entry name" value="Acetyltransf_1"/>
    <property type="match status" value="1"/>
</dbReference>
<accession>A0A428ZBL6</accession>
<evidence type="ECO:0000313" key="3">
    <source>
        <dbReference type="Proteomes" id="UP000287547"/>
    </source>
</evidence>
<dbReference type="InterPro" id="IPR016181">
    <property type="entry name" value="Acyl_CoA_acyltransferase"/>
</dbReference>
<dbReference type="GO" id="GO:0016747">
    <property type="term" value="F:acyltransferase activity, transferring groups other than amino-acyl groups"/>
    <property type="evidence" value="ECO:0007669"/>
    <property type="project" value="InterPro"/>
</dbReference>